<feature type="transmembrane region" description="Helical" evidence="1">
    <location>
        <begin position="481"/>
        <end position="506"/>
    </location>
</feature>
<feature type="transmembrane region" description="Helical" evidence="1">
    <location>
        <begin position="20"/>
        <end position="42"/>
    </location>
</feature>
<dbReference type="EMBL" id="CM016762">
    <property type="protein sequence ID" value="TMS34747.1"/>
    <property type="molecule type" value="Genomic_DNA"/>
</dbReference>
<accession>A0A4U8URF1</accession>
<feature type="transmembrane region" description="Helical" evidence="1">
    <location>
        <begin position="583"/>
        <end position="601"/>
    </location>
</feature>
<dbReference type="Pfam" id="PF07690">
    <property type="entry name" value="MFS_1"/>
    <property type="match status" value="1"/>
</dbReference>
<feature type="transmembrane region" description="Helical" evidence="1">
    <location>
        <begin position="354"/>
        <end position="373"/>
    </location>
</feature>
<dbReference type="GO" id="GO:0016020">
    <property type="term" value="C:membrane"/>
    <property type="evidence" value="ECO:0007669"/>
    <property type="project" value="TreeGrafter"/>
</dbReference>
<dbReference type="Gene3D" id="1.20.1250.20">
    <property type="entry name" value="MFS general substrate transporter like domains"/>
    <property type="match status" value="2"/>
</dbReference>
<reference evidence="2 3" key="2">
    <citation type="journal article" date="2019" name="G3 (Bethesda)">
        <title>Hybrid Assembly of the Genome of the Entomopathogenic Nematode Steinernema carpocapsae Identifies the X-Chromosome.</title>
        <authorList>
            <person name="Serra L."/>
            <person name="Macchietto M."/>
            <person name="Macias-Munoz A."/>
            <person name="McGill C.J."/>
            <person name="Rodriguez I.M."/>
            <person name="Rodriguez B."/>
            <person name="Murad R."/>
            <person name="Mortazavi A."/>
        </authorList>
    </citation>
    <scope>NUCLEOTIDE SEQUENCE [LARGE SCALE GENOMIC DNA]</scope>
    <source>
        <strain evidence="2 3">ALL</strain>
    </source>
</reference>
<dbReference type="Proteomes" id="UP000298663">
    <property type="component" value="Chromosome X"/>
</dbReference>
<dbReference type="SUPFAM" id="SSF103473">
    <property type="entry name" value="MFS general substrate transporter"/>
    <property type="match status" value="1"/>
</dbReference>
<feature type="transmembrane region" description="Helical" evidence="1">
    <location>
        <begin position="326"/>
        <end position="348"/>
    </location>
</feature>
<evidence type="ECO:0000256" key="1">
    <source>
        <dbReference type="SAM" id="Phobius"/>
    </source>
</evidence>
<dbReference type="AlphaFoldDB" id="A0A4U8URF1"/>
<reference evidence="2 3" key="1">
    <citation type="journal article" date="2015" name="Genome Biol.">
        <title>Comparative genomics of Steinernema reveals deeply conserved gene regulatory networks.</title>
        <authorList>
            <person name="Dillman A.R."/>
            <person name="Macchietto M."/>
            <person name="Porter C.F."/>
            <person name="Rogers A."/>
            <person name="Williams B."/>
            <person name="Antoshechkin I."/>
            <person name="Lee M.M."/>
            <person name="Goodwin Z."/>
            <person name="Lu X."/>
            <person name="Lewis E.E."/>
            <person name="Goodrich-Blair H."/>
            <person name="Stock S.P."/>
            <person name="Adams B.J."/>
            <person name="Sternberg P.W."/>
            <person name="Mortazavi A."/>
        </authorList>
    </citation>
    <scope>NUCLEOTIDE SEQUENCE [LARGE SCALE GENOMIC DNA]</scope>
    <source>
        <strain evidence="2 3">ALL</strain>
    </source>
</reference>
<feature type="transmembrane region" description="Helical" evidence="1">
    <location>
        <begin position="417"/>
        <end position="436"/>
    </location>
</feature>
<dbReference type="InterPro" id="IPR036259">
    <property type="entry name" value="MFS_trans_sf"/>
</dbReference>
<name>A0A4U8URF1_STECR</name>
<organism evidence="2 3">
    <name type="scientific">Steinernema carpocapsae</name>
    <name type="common">Entomopathogenic nematode</name>
    <dbReference type="NCBI Taxonomy" id="34508"/>
    <lineage>
        <taxon>Eukaryota</taxon>
        <taxon>Metazoa</taxon>
        <taxon>Ecdysozoa</taxon>
        <taxon>Nematoda</taxon>
        <taxon>Chromadorea</taxon>
        <taxon>Rhabditida</taxon>
        <taxon>Tylenchina</taxon>
        <taxon>Panagrolaimomorpha</taxon>
        <taxon>Strongyloidoidea</taxon>
        <taxon>Steinernematidae</taxon>
        <taxon>Steinernema</taxon>
    </lineage>
</organism>
<dbReference type="PANTHER" id="PTHR45757:SF7">
    <property type="entry name" value="MFS DOMAIN-CONTAINING PROTEIN"/>
    <property type="match status" value="1"/>
</dbReference>
<evidence type="ECO:0000313" key="3">
    <source>
        <dbReference type="Proteomes" id="UP000298663"/>
    </source>
</evidence>
<keyword evidence="1" id="KW-0472">Membrane</keyword>
<keyword evidence="3" id="KW-1185">Reference proteome</keyword>
<dbReference type="InterPro" id="IPR011701">
    <property type="entry name" value="MFS"/>
</dbReference>
<feature type="transmembrane region" description="Helical" evidence="1">
    <location>
        <begin position="613"/>
        <end position="638"/>
    </location>
</feature>
<dbReference type="PANTHER" id="PTHR45757">
    <property type="entry name" value="PROTEIN CBG23364-RELATED"/>
    <property type="match status" value="1"/>
</dbReference>
<proteinExistence type="predicted"/>
<comment type="caution">
    <text evidence="2">The sequence shown here is derived from an EMBL/GenBank/DDBJ whole genome shotgun (WGS) entry which is preliminary data.</text>
</comment>
<feature type="transmembrane region" description="Helical" evidence="1">
    <location>
        <begin position="385"/>
        <end position="405"/>
    </location>
</feature>
<protein>
    <recommendedName>
        <fullName evidence="4">Major facilitator superfamily (MFS) profile domain-containing protein</fullName>
    </recommendedName>
</protein>
<dbReference type="OrthoDB" id="2985014at2759"/>
<feature type="transmembrane region" description="Helical" evidence="1">
    <location>
        <begin position="518"/>
        <end position="540"/>
    </location>
</feature>
<gene>
    <name evidence="2" type="ORF">L596_002277</name>
</gene>
<dbReference type="GO" id="GO:0022857">
    <property type="term" value="F:transmembrane transporter activity"/>
    <property type="evidence" value="ECO:0007669"/>
    <property type="project" value="InterPro"/>
</dbReference>
<feature type="transmembrane region" description="Helical" evidence="1">
    <location>
        <begin position="552"/>
        <end position="571"/>
    </location>
</feature>
<sequence>MLKGTCCCCFSNSVRYLVLLLQFALLTSMFANILLFNVAVVFDDKLLESSHFSINRIDVTEDLPQGRFRRQLDMDKNAITDEFQFTDPTIGNTVVQEDPFSDNFIDIGSPVVPTEEVIPATTVPSGATTKPPFVGPTTPKLVFFTRQSPPSTTTTPTTPFISSKWPEKEEEAFTIIANTHLVDYDVFVAAAVGDNSNATTVAEDTSVALTNSTLLTSLGTEAPSALDETTTTASTAATTIATTAISTEALADEVVNDVKREDVPAEETFAPTTEEDVTISPYMGNFLPSNPLLALSQATTFSAPGLGMLIFYVPASYCLRRFGTQITAAFFAIVSAAATAVLPFLLGFGNIPVIVLRFIQGAAFAAALPIIGATAARWGSLKEQLFFLTFSILFFQIAPILSWPLAAVLFSGGHVQLGFLLHAILTVLLALSFFLFHRNDPQHHKWVNGLEMNKIASGKTQNNRILEKSLCSLLFHSISSWCVWTAAVGHFFALSIVVLFMPVYLFTVLNIKREKTPLFAASPFVLMLLSQFISTIINKFCNCTTHTIKIRICNTIAFVGTAVFFVLLAILPPSEEFYDRSVILLLFLLLPLGFSQAGFYQSSVIIGRYYSQFIVANLQVALGFAFTVAPFVVFFITSDNSTNQWRICFAITAAVLILCNIVFCIFGSGRPSHWAEDSWNPFITHKTVDRHADSSTECGILEMRTISEFRETTK</sequence>
<evidence type="ECO:0000313" key="2">
    <source>
        <dbReference type="EMBL" id="TMS34747.1"/>
    </source>
</evidence>
<keyword evidence="1" id="KW-0812">Transmembrane</keyword>
<dbReference type="EMBL" id="AZBU02000001">
    <property type="protein sequence ID" value="TMS34747.1"/>
    <property type="molecule type" value="Genomic_DNA"/>
</dbReference>
<keyword evidence="1" id="KW-1133">Transmembrane helix</keyword>
<evidence type="ECO:0008006" key="4">
    <source>
        <dbReference type="Google" id="ProtNLM"/>
    </source>
</evidence>
<feature type="transmembrane region" description="Helical" evidence="1">
    <location>
        <begin position="644"/>
        <end position="666"/>
    </location>
</feature>